<dbReference type="Gene3D" id="3.30.1370.210">
    <property type="match status" value="1"/>
</dbReference>
<evidence type="ECO:0000259" key="3">
    <source>
        <dbReference type="PROSITE" id="PS50103"/>
    </source>
</evidence>
<evidence type="ECO:0000256" key="2">
    <source>
        <dbReference type="SAM" id="MobiDB-lite"/>
    </source>
</evidence>
<dbReference type="GO" id="GO:0005634">
    <property type="term" value="C:nucleus"/>
    <property type="evidence" value="ECO:0007669"/>
    <property type="project" value="TreeGrafter"/>
</dbReference>
<feature type="zinc finger region" description="C3H1-type" evidence="1">
    <location>
        <begin position="380"/>
        <end position="408"/>
    </location>
</feature>
<feature type="domain" description="C3H1-type" evidence="3">
    <location>
        <begin position="380"/>
        <end position="408"/>
    </location>
</feature>
<accession>A0AAV2PU01</accession>
<dbReference type="GO" id="GO:1990404">
    <property type="term" value="F:NAD+-protein mono-ADP-ribosyltransferase activity"/>
    <property type="evidence" value="ECO:0007669"/>
    <property type="project" value="TreeGrafter"/>
</dbReference>
<dbReference type="PANTHER" id="PTHR45740">
    <property type="entry name" value="POLY [ADP-RIBOSE] POLYMERASE"/>
    <property type="match status" value="1"/>
</dbReference>
<proteinExistence type="predicted"/>
<dbReference type="SMART" id="SM00356">
    <property type="entry name" value="ZnF_C3H1"/>
    <property type="match status" value="2"/>
</dbReference>
<reference evidence="4 5" key="1">
    <citation type="submission" date="2024-05" db="EMBL/GenBank/DDBJ databases">
        <authorList>
            <person name="Wallberg A."/>
        </authorList>
    </citation>
    <scope>NUCLEOTIDE SEQUENCE [LARGE SCALE GENOMIC DNA]</scope>
</reference>
<dbReference type="PROSITE" id="PS50103">
    <property type="entry name" value="ZF_C3H1"/>
    <property type="match status" value="2"/>
</dbReference>
<dbReference type="EMBL" id="CAXKWB010001390">
    <property type="protein sequence ID" value="CAL4064230.1"/>
    <property type="molecule type" value="Genomic_DNA"/>
</dbReference>
<keyword evidence="1" id="KW-0479">Metal-binding</keyword>
<dbReference type="GO" id="GO:0008270">
    <property type="term" value="F:zinc ion binding"/>
    <property type="evidence" value="ECO:0007669"/>
    <property type="project" value="UniProtKB-KW"/>
</dbReference>
<comment type="caution">
    <text evidence="4">The sequence shown here is derived from an EMBL/GenBank/DDBJ whole genome shotgun (WGS) entry which is preliminary data.</text>
</comment>
<evidence type="ECO:0000313" key="5">
    <source>
        <dbReference type="Proteomes" id="UP001497623"/>
    </source>
</evidence>
<organism evidence="4 5">
    <name type="scientific">Meganyctiphanes norvegica</name>
    <name type="common">Northern krill</name>
    <name type="synonym">Thysanopoda norvegica</name>
    <dbReference type="NCBI Taxonomy" id="48144"/>
    <lineage>
        <taxon>Eukaryota</taxon>
        <taxon>Metazoa</taxon>
        <taxon>Ecdysozoa</taxon>
        <taxon>Arthropoda</taxon>
        <taxon>Crustacea</taxon>
        <taxon>Multicrustacea</taxon>
        <taxon>Malacostraca</taxon>
        <taxon>Eumalacostraca</taxon>
        <taxon>Eucarida</taxon>
        <taxon>Euphausiacea</taxon>
        <taxon>Euphausiidae</taxon>
        <taxon>Meganyctiphanes</taxon>
    </lineage>
</organism>
<dbReference type="InterPro" id="IPR051712">
    <property type="entry name" value="ARTD-AVP"/>
</dbReference>
<evidence type="ECO:0000313" key="4">
    <source>
        <dbReference type="EMBL" id="CAL4064230.1"/>
    </source>
</evidence>
<feature type="region of interest" description="Disordered" evidence="2">
    <location>
        <begin position="1"/>
        <end position="42"/>
    </location>
</feature>
<keyword evidence="1" id="KW-0862">Zinc</keyword>
<feature type="non-terminal residue" evidence="4">
    <location>
        <position position="1"/>
    </location>
</feature>
<name>A0AAV2PU01_MEGNR</name>
<dbReference type="InterPro" id="IPR000571">
    <property type="entry name" value="Znf_CCCH"/>
</dbReference>
<keyword evidence="5" id="KW-1185">Reference proteome</keyword>
<evidence type="ECO:0000256" key="1">
    <source>
        <dbReference type="PROSITE-ProRule" id="PRU00723"/>
    </source>
</evidence>
<dbReference type="PANTHER" id="PTHR45740:SF2">
    <property type="entry name" value="POLY [ADP-RIBOSE] POLYMERASE"/>
    <property type="match status" value="1"/>
</dbReference>
<feature type="compositionally biased region" description="Polar residues" evidence="2">
    <location>
        <begin position="1"/>
        <end position="18"/>
    </location>
</feature>
<keyword evidence="1" id="KW-0863">Zinc-finger</keyword>
<dbReference type="GO" id="GO:0003950">
    <property type="term" value="F:NAD+ poly-ADP-ribosyltransferase activity"/>
    <property type="evidence" value="ECO:0007669"/>
    <property type="project" value="TreeGrafter"/>
</dbReference>
<dbReference type="Proteomes" id="UP001497623">
    <property type="component" value="Unassembled WGS sequence"/>
</dbReference>
<dbReference type="AlphaFoldDB" id="A0AAV2PU01"/>
<feature type="domain" description="C3H1-type" evidence="3">
    <location>
        <begin position="326"/>
        <end position="348"/>
    </location>
</feature>
<sequence length="502" mass="56701">NIRTSQSLGNLSNSNKAPNINKHPPNKGPTKTKRPDIHKHIHGPKVIVNVVKVIGHQVQTKRPFPKAPQHQGPFSQAPHYVRSFPNPPRYPRTPINVPQHLVSFPSPPRVTMPSFNRQQHHDSFYNSFHQERAPPYENNIPYSTSASFEQMTFTDPPPPYDAPPHPGVSMSEKNTFNLTTNISNEMVANVTNPNSTSTSLGYRSFKRPPPPYEAQSHPGVTISENKSFNLSNNISNEMVANVTGNDIASALSRYRNQFTDAESLGLQVKLAPKDVVEVVKKHEEVFGIMMDGNDVMIELCPKIKLCADYLTSTGCNSVGTCRQLHLCRYFITNDCFLGDKCQFGHSWETNQNQATLKHFLLNKVDRTILANLVRKSVLVGLTPRICYYYNKGTCRKNDFNCNDLHICHSYVNNVGDCRKDICSLHHDIRATHCKVMLDKYGISTNDSPRDLLFMLTSESKQNGNATNVSNFPFEKCFKRTDNDVNEGLNNNFEKSVRIKEED</sequence>
<feature type="zinc finger region" description="C3H1-type" evidence="1">
    <location>
        <begin position="326"/>
        <end position="348"/>
    </location>
</feature>
<gene>
    <name evidence="4" type="ORF">MNOR_LOCUS3916</name>
</gene>
<protein>
    <recommendedName>
        <fullName evidence="3">C3H1-type domain-containing protein</fullName>
    </recommendedName>
</protein>
<feature type="compositionally biased region" description="Basic residues" evidence="2">
    <location>
        <begin position="30"/>
        <end position="42"/>
    </location>
</feature>